<gene>
    <name evidence="13" type="ordered locus">AMIS_22050</name>
</gene>
<dbReference type="Pfam" id="PF07730">
    <property type="entry name" value="HisKA_3"/>
    <property type="match status" value="1"/>
</dbReference>
<protein>
    <recommendedName>
        <fullName evidence="2">histidine kinase</fullName>
        <ecNumber evidence="2">2.7.13.3</ecNumber>
    </recommendedName>
</protein>
<keyword evidence="10" id="KW-0472">Membrane</keyword>
<dbReference type="PANTHER" id="PTHR24421">
    <property type="entry name" value="NITRATE/NITRITE SENSOR PROTEIN NARX-RELATED"/>
    <property type="match status" value="1"/>
</dbReference>
<dbReference type="CDD" id="cd16917">
    <property type="entry name" value="HATPase_UhpB-NarQ-NarX-like"/>
    <property type="match status" value="1"/>
</dbReference>
<dbReference type="GO" id="GO:0016020">
    <property type="term" value="C:membrane"/>
    <property type="evidence" value="ECO:0007669"/>
    <property type="project" value="InterPro"/>
</dbReference>
<evidence type="ECO:0000256" key="1">
    <source>
        <dbReference type="ARBA" id="ARBA00000085"/>
    </source>
</evidence>
<keyword evidence="8" id="KW-0902">Two-component regulatory system</keyword>
<reference evidence="13 14" key="1">
    <citation type="submission" date="2012-02" db="EMBL/GenBank/DDBJ databases">
        <title>Complete genome sequence of Actinoplanes missouriensis 431 (= NBRC 102363).</title>
        <authorList>
            <person name="Ohnishi Y."/>
            <person name="Ishikawa J."/>
            <person name="Sekine M."/>
            <person name="Hosoyama A."/>
            <person name="Harada T."/>
            <person name="Narita H."/>
            <person name="Hata T."/>
            <person name="Konno Y."/>
            <person name="Tutikane K."/>
            <person name="Fujita N."/>
            <person name="Horinouchi S."/>
            <person name="Hayakawa M."/>
        </authorList>
    </citation>
    <scope>NUCLEOTIDE SEQUENCE [LARGE SCALE GENOMIC DNA]</scope>
    <source>
        <strain evidence="14">ATCC 14538 / DSM 43046 / CBS 188.64 / JCM 3121 / NBRC 102363 / NCIMB 12654 / NRRL B-3342 / UNCC 431</strain>
    </source>
</reference>
<dbReference type="eggNOG" id="COG4585">
    <property type="taxonomic scope" value="Bacteria"/>
</dbReference>
<organism evidence="13 14">
    <name type="scientific">Actinoplanes missouriensis (strain ATCC 14538 / DSM 43046 / CBS 188.64 / JCM 3121 / NBRC 102363 / NCIMB 12654 / NRRL B-3342 / UNCC 431)</name>
    <dbReference type="NCBI Taxonomy" id="512565"/>
    <lineage>
        <taxon>Bacteria</taxon>
        <taxon>Bacillati</taxon>
        <taxon>Actinomycetota</taxon>
        <taxon>Actinomycetes</taxon>
        <taxon>Micromonosporales</taxon>
        <taxon>Micromonosporaceae</taxon>
        <taxon>Actinoplanes</taxon>
    </lineage>
</organism>
<feature type="domain" description="Histidine kinase/HSP90-like ATPase" evidence="11">
    <location>
        <begin position="275"/>
        <end position="349"/>
    </location>
</feature>
<dbReference type="InterPro" id="IPR050482">
    <property type="entry name" value="Sensor_HK_TwoCompSys"/>
</dbReference>
<evidence type="ECO:0000256" key="7">
    <source>
        <dbReference type="ARBA" id="ARBA00022840"/>
    </source>
</evidence>
<evidence type="ECO:0000313" key="13">
    <source>
        <dbReference type="EMBL" id="BAL87425.1"/>
    </source>
</evidence>
<keyword evidence="6 13" id="KW-0418">Kinase</keyword>
<keyword evidence="5" id="KW-0547">Nucleotide-binding</keyword>
<feature type="transmembrane region" description="Helical" evidence="10">
    <location>
        <begin position="37"/>
        <end position="67"/>
    </location>
</feature>
<dbReference type="STRING" id="512565.AMIS_22050"/>
<dbReference type="Gene3D" id="3.30.565.10">
    <property type="entry name" value="Histidine kinase-like ATPase, C-terminal domain"/>
    <property type="match status" value="1"/>
</dbReference>
<keyword evidence="7" id="KW-0067">ATP-binding</keyword>
<dbReference type="PANTHER" id="PTHR24421:SF10">
    <property type="entry name" value="NITRATE_NITRITE SENSOR PROTEIN NARQ"/>
    <property type="match status" value="1"/>
</dbReference>
<evidence type="ECO:0000256" key="9">
    <source>
        <dbReference type="SAM" id="MobiDB-lite"/>
    </source>
</evidence>
<dbReference type="SUPFAM" id="SSF55874">
    <property type="entry name" value="ATPase domain of HSP90 chaperone/DNA topoisomerase II/histidine kinase"/>
    <property type="match status" value="1"/>
</dbReference>
<dbReference type="InterPro" id="IPR003594">
    <property type="entry name" value="HATPase_dom"/>
</dbReference>
<keyword evidence="14" id="KW-1185">Reference proteome</keyword>
<dbReference type="GO" id="GO:0046983">
    <property type="term" value="F:protein dimerization activity"/>
    <property type="evidence" value="ECO:0007669"/>
    <property type="project" value="InterPro"/>
</dbReference>
<dbReference type="GO" id="GO:0005524">
    <property type="term" value="F:ATP binding"/>
    <property type="evidence" value="ECO:0007669"/>
    <property type="project" value="UniProtKB-KW"/>
</dbReference>
<feature type="domain" description="Signal transduction histidine kinase subgroup 3 dimerisation and phosphoacceptor" evidence="12">
    <location>
        <begin position="162"/>
        <end position="225"/>
    </location>
</feature>
<dbReference type="Pfam" id="PF02518">
    <property type="entry name" value="HATPase_c"/>
    <property type="match status" value="1"/>
</dbReference>
<evidence type="ECO:0000313" key="14">
    <source>
        <dbReference type="Proteomes" id="UP000007882"/>
    </source>
</evidence>
<evidence type="ECO:0000256" key="10">
    <source>
        <dbReference type="SAM" id="Phobius"/>
    </source>
</evidence>
<evidence type="ECO:0000256" key="2">
    <source>
        <dbReference type="ARBA" id="ARBA00012438"/>
    </source>
</evidence>
<dbReference type="Proteomes" id="UP000007882">
    <property type="component" value="Chromosome"/>
</dbReference>
<keyword evidence="4" id="KW-0808">Transferase</keyword>
<dbReference type="GO" id="GO:0000155">
    <property type="term" value="F:phosphorelay sensor kinase activity"/>
    <property type="evidence" value="ECO:0007669"/>
    <property type="project" value="InterPro"/>
</dbReference>
<dbReference type="InterPro" id="IPR036890">
    <property type="entry name" value="HATPase_C_sf"/>
</dbReference>
<dbReference type="KEGG" id="ams:AMIS_22050"/>
<accession>I0H338</accession>
<dbReference type="EMBL" id="AP012319">
    <property type="protein sequence ID" value="BAL87425.1"/>
    <property type="molecule type" value="Genomic_DNA"/>
</dbReference>
<feature type="transmembrane region" description="Helical" evidence="10">
    <location>
        <begin position="104"/>
        <end position="125"/>
    </location>
</feature>
<evidence type="ECO:0000259" key="12">
    <source>
        <dbReference type="Pfam" id="PF07730"/>
    </source>
</evidence>
<evidence type="ECO:0000256" key="3">
    <source>
        <dbReference type="ARBA" id="ARBA00022553"/>
    </source>
</evidence>
<dbReference type="InterPro" id="IPR011712">
    <property type="entry name" value="Sig_transdc_His_kin_sub3_dim/P"/>
</dbReference>
<sequence length="518" mass="53696">MLPVAVVFAGTPLTAAGIVLAAVVLLTRYAYPIASLAIGAALGVAASFAPGPALLVLPWPVSVLLAYTAGRQVRDTRRAGAALATAGLVQIVASLAALLGQDRFTPAGAAVEFLAIALAAGLPGVTGMFHGQRDRTVEALHERNRLLERANLLGESRARMRERARIAGEMHDLLGHRLSLIVLHAGALEVRTRQSAPEVSEQADLLRVTSRTALDELRAVLGILRLDGSAAPDGTDSGVGTRVDVTRLVGESRDAGVPISLSWAGDDLAEADPGVRRAVHRIVREALANVHKHAPGATTTVTVTAGPDRVGLEVRNDLRPPAVPVPGSGLGLTGLRERVRLAGGTLTAGADTDADVFLVGVTLPRHPGPAAPDPTIDRVALEDRQMPGAAPGTEAGCSPEAARRSTPPMSKTTTKVALVAAGAGVVLCGGLGLGVYHLFQRTITAQTYQDIRPGDPQDQVRELTGGDTMVAREAVEGHGPDVPGGATCDHVLAAGFESVYRFCFTDGTLLRKDTIAVP</sequence>
<keyword evidence="10" id="KW-1133">Transmembrane helix</keyword>
<evidence type="ECO:0000256" key="5">
    <source>
        <dbReference type="ARBA" id="ARBA00022741"/>
    </source>
</evidence>
<dbReference type="Gene3D" id="1.20.5.1930">
    <property type="match status" value="1"/>
</dbReference>
<name>I0H338_ACTM4</name>
<keyword evidence="3" id="KW-0597">Phosphoprotein</keyword>
<proteinExistence type="predicted"/>
<evidence type="ECO:0000256" key="8">
    <source>
        <dbReference type="ARBA" id="ARBA00023012"/>
    </source>
</evidence>
<feature type="region of interest" description="Disordered" evidence="9">
    <location>
        <begin position="387"/>
        <end position="410"/>
    </location>
</feature>
<comment type="catalytic activity">
    <reaction evidence="1">
        <text>ATP + protein L-histidine = ADP + protein N-phospho-L-histidine.</text>
        <dbReference type="EC" id="2.7.13.3"/>
    </reaction>
</comment>
<dbReference type="AlphaFoldDB" id="I0H338"/>
<feature type="transmembrane region" description="Helical" evidence="10">
    <location>
        <begin position="79"/>
        <end position="98"/>
    </location>
</feature>
<dbReference type="HOGENOM" id="CLU_000445_20_11_11"/>
<evidence type="ECO:0000256" key="4">
    <source>
        <dbReference type="ARBA" id="ARBA00022679"/>
    </source>
</evidence>
<evidence type="ECO:0000256" key="6">
    <source>
        <dbReference type="ARBA" id="ARBA00022777"/>
    </source>
</evidence>
<keyword evidence="10" id="KW-0812">Transmembrane</keyword>
<dbReference type="EC" id="2.7.13.3" evidence="2"/>
<dbReference type="PATRIC" id="fig|512565.3.peg.2202"/>
<evidence type="ECO:0000259" key="11">
    <source>
        <dbReference type="Pfam" id="PF02518"/>
    </source>
</evidence>
<feature type="transmembrane region" description="Helical" evidence="10">
    <location>
        <begin position="416"/>
        <end position="439"/>
    </location>
</feature>